<dbReference type="Gene3D" id="3.20.20.80">
    <property type="entry name" value="Glycosidases"/>
    <property type="match status" value="1"/>
</dbReference>
<evidence type="ECO:0000256" key="4">
    <source>
        <dbReference type="RuleBase" id="RU361153"/>
    </source>
</evidence>
<keyword evidence="5" id="KW-0732">Signal</keyword>
<protein>
    <submittedName>
        <fullName evidence="7">Cellulase</fullName>
    </submittedName>
</protein>
<feature type="chain" id="PRO_5046893821" evidence="5">
    <location>
        <begin position="23"/>
        <end position="407"/>
    </location>
</feature>
<accession>A0ABR4PDH4</accession>
<keyword evidence="3 4" id="KW-0326">Glycosidase</keyword>
<evidence type="ECO:0000313" key="7">
    <source>
        <dbReference type="EMBL" id="KAL3421207.1"/>
    </source>
</evidence>
<dbReference type="InterPro" id="IPR017853">
    <property type="entry name" value="GH"/>
</dbReference>
<name>A0ABR4PDH4_9HELO</name>
<keyword evidence="2 4" id="KW-0378">Hydrolase</keyword>
<organism evidence="7 8">
    <name type="scientific">Phlyctema vagabunda</name>
    <dbReference type="NCBI Taxonomy" id="108571"/>
    <lineage>
        <taxon>Eukaryota</taxon>
        <taxon>Fungi</taxon>
        <taxon>Dikarya</taxon>
        <taxon>Ascomycota</taxon>
        <taxon>Pezizomycotina</taxon>
        <taxon>Leotiomycetes</taxon>
        <taxon>Helotiales</taxon>
        <taxon>Dermateaceae</taxon>
        <taxon>Phlyctema</taxon>
    </lineage>
</organism>
<dbReference type="Proteomes" id="UP001629113">
    <property type="component" value="Unassembled WGS sequence"/>
</dbReference>
<dbReference type="Pfam" id="PF00150">
    <property type="entry name" value="Cellulase"/>
    <property type="match status" value="1"/>
</dbReference>
<dbReference type="SUPFAM" id="SSF51445">
    <property type="entry name" value="(Trans)glycosidases"/>
    <property type="match status" value="1"/>
</dbReference>
<keyword evidence="8" id="KW-1185">Reference proteome</keyword>
<reference evidence="7 8" key="1">
    <citation type="submission" date="2024-06" db="EMBL/GenBank/DDBJ databases">
        <title>Complete genome of Phlyctema vagabunda strain 19-DSS-EL-015.</title>
        <authorList>
            <person name="Fiorenzani C."/>
        </authorList>
    </citation>
    <scope>NUCLEOTIDE SEQUENCE [LARGE SCALE GENOMIC DNA]</scope>
    <source>
        <strain evidence="7 8">19-DSS-EL-015</strain>
    </source>
</reference>
<feature type="domain" description="Glycoside hydrolase family 5" evidence="6">
    <location>
        <begin position="46"/>
        <end position="362"/>
    </location>
</feature>
<evidence type="ECO:0000259" key="6">
    <source>
        <dbReference type="Pfam" id="PF00150"/>
    </source>
</evidence>
<dbReference type="InterPro" id="IPR001547">
    <property type="entry name" value="Glyco_hydro_5"/>
</dbReference>
<evidence type="ECO:0000256" key="2">
    <source>
        <dbReference type="ARBA" id="ARBA00022801"/>
    </source>
</evidence>
<proteinExistence type="inferred from homology"/>
<gene>
    <name evidence="7" type="ORF">PVAG01_07652</name>
</gene>
<evidence type="ECO:0000256" key="3">
    <source>
        <dbReference type="ARBA" id="ARBA00023295"/>
    </source>
</evidence>
<sequence>MLRLTSLRGAFVLLYLATAIQCTVLHTSGRWIVDSGNKRVKLRCVNWAGHSEVNIPEGLQAQSVDTISAWIASAGFNCVRLTYSIDMALNPNQKVSDSFTSAASTTGTGSALTAVYSKIVSKNSFISSATVQSTYAKVLTSLNEHGILVILDNHNSHASWCCSTSDGNGWWASASGYNADNSRYFDTNKWLSGLKAMATFAKSYPNVVGLSLRNELRAVGSQDGNSHADWYNYIGQGATAIHSANTDALVIVGGVNYATDLSYLYSKPVDRAALGLADKMVWEFHSYSWSNSQTGDCAAYTKTLGDSAGYLLVQNKAYTGPLWLSEFGWAQVGQSALEQKYIDCLVKYMSGNDADWAVWALQGTYYIREGTVNYDESFGLLNKDWNGWRNSSFVKTVGGMWTTSQGP</sequence>
<dbReference type="EMBL" id="JBFCZG010000006">
    <property type="protein sequence ID" value="KAL3421207.1"/>
    <property type="molecule type" value="Genomic_DNA"/>
</dbReference>
<evidence type="ECO:0000256" key="5">
    <source>
        <dbReference type="SAM" id="SignalP"/>
    </source>
</evidence>
<comment type="caution">
    <text evidence="7">The sequence shown here is derived from an EMBL/GenBank/DDBJ whole genome shotgun (WGS) entry which is preliminary data.</text>
</comment>
<evidence type="ECO:0000313" key="8">
    <source>
        <dbReference type="Proteomes" id="UP001629113"/>
    </source>
</evidence>
<evidence type="ECO:0000256" key="1">
    <source>
        <dbReference type="ARBA" id="ARBA00005641"/>
    </source>
</evidence>
<feature type="signal peptide" evidence="5">
    <location>
        <begin position="1"/>
        <end position="22"/>
    </location>
</feature>
<comment type="similarity">
    <text evidence="1 4">Belongs to the glycosyl hydrolase 5 (cellulase A) family.</text>
</comment>
<dbReference type="PANTHER" id="PTHR31263:SF0">
    <property type="entry name" value="CELLULASE FAMILY PROTEIN (AFU_ORTHOLOGUE AFUA_5G14560)"/>
    <property type="match status" value="1"/>
</dbReference>
<dbReference type="PANTHER" id="PTHR31263">
    <property type="entry name" value="CELLULASE FAMILY PROTEIN (AFU_ORTHOLOGUE AFUA_5G14560)"/>
    <property type="match status" value="1"/>
</dbReference>